<dbReference type="InterPro" id="IPR014711">
    <property type="entry name" value="TopoI_cat_a-hlx-sub_euk"/>
</dbReference>
<keyword evidence="5" id="KW-0238">DNA-binding</keyword>
<protein>
    <recommendedName>
        <fullName evidence="3">DNA topoisomerase</fullName>
        <ecNumber evidence="3">5.6.2.1</ecNumber>
    </recommendedName>
</protein>
<dbReference type="STRING" id="1797471.A3A71_03775"/>
<dbReference type="SUPFAM" id="SSF55869">
    <property type="entry name" value="DNA topoisomerase I domain"/>
    <property type="match status" value="1"/>
</dbReference>
<name>A0A1F5EA54_9BACT</name>
<dbReference type="Pfam" id="PF21338">
    <property type="entry name" value="Top1B_N_bact"/>
    <property type="match status" value="1"/>
</dbReference>
<evidence type="ECO:0000259" key="8">
    <source>
        <dbReference type="Pfam" id="PF21338"/>
    </source>
</evidence>
<proteinExistence type="inferred from homology"/>
<evidence type="ECO:0000313" key="9">
    <source>
        <dbReference type="EMBL" id="OGD64268.1"/>
    </source>
</evidence>
<evidence type="ECO:0000256" key="4">
    <source>
        <dbReference type="ARBA" id="ARBA00023029"/>
    </source>
</evidence>
<dbReference type="PRINTS" id="PR00416">
    <property type="entry name" value="EUTPISMRASEI"/>
</dbReference>
<evidence type="ECO:0000256" key="2">
    <source>
        <dbReference type="ARBA" id="ARBA00006645"/>
    </source>
</evidence>
<feature type="domain" description="DNA topoisomerase I catalytic core eukaryotic-type" evidence="7">
    <location>
        <begin position="102"/>
        <end position="304"/>
    </location>
</feature>
<evidence type="ECO:0000256" key="1">
    <source>
        <dbReference type="ARBA" id="ARBA00000213"/>
    </source>
</evidence>
<gene>
    <name evidence="9" type="ORF">A3A71_03775</name>
</gene>
<comment type="catalytic activity">
    <reaction evidence="1">
        <text>ATP-independent breakage of single-stranded DNA, followed by passage and rejoining.</text>
        <dbReference type="EC" id="5.6.2.1"/>
    </reaction>
</comment>
<sequence>MENVIELTGDPVASAKEAGLRYFREDQLTIKRAKRGDKFYYYKKEDENITEPETLERIRSLVLPPGWENVVISPVANSHLQAIGTDEKGRKQYRYHPDWLKFRDQSKFEKTIEFGKALPKIRSQMSEDMNKQGLPREKVLATIVKLLEKTMIRVGNEQYAKENQSYGLTTLRNRHVEVGSIKVTINFKGKSGQFHTVEFEDRRLARLIGRLQDLPGQELFQFIDEDDNLHGIDSADVNEYIQDASGEEFTAKDFRTWRGTILAAILLSECQRAKTERENKKLITATIKTVAAELGNTPTVCRKCYVHPFVLESFLSGNGPKVDTISTLEVDTVGLLPEEEVVLEFLEANAG</sequence>
<dbReference type="EMBL" id="MEZX01000003">
    <property type="protein sequence ID" value="OGD64268.1"/>
    <property type="molecule type" value="Genomic_DNA"/>
</dbReference>
<organism evidence="9 10">
    <name type="scientific">Candidatus Berkelbacteria bacterium RIFCSPLOWO2_01_FULL_50_28</name>
    <dbReference type="NCBI Taxonomy" id="1797471"/>
    <lineage>
        <taxon>Bacteria</taxon>
        <taxon>Candidatus Berkelbacteria</taxon>
    </lineage>
</organism>
<dbReference type="GO" id="GO:0003917">
    <property type="term" value="F:DNA topoisomerase type I (single strand cut, ATP-independent) activity"/>
    <property type="evidence" value="ECO:0007669"/>
    <property type="project" value="UniProtKB-EC"/>
</dbReference>
<dbReference type="PANTHER" id="PTHR10290">
    <property type="entry name" value="DNA TOPOISOMERASE I"/>
    <property type="match status" value="1"/>
</dbReference>
<dbReference type="CDD" id="cd00659">
    <property type="entry name" value="Topo_IB_C"/>
    <property type="match status" value="1"/>
</dbReference>
<dbReference type="AlphaFoldDB" id="A0A1F5EA54"/>
<dbReference type="EC" id="5.6.2.1" evidence="3"/>
<reference evidence="9 10" key="1">
    <citation type="journal article" date="2016" name="Nat. Commun.">
        <title>Thousands of microbial genomes shed light on interconnected biogeochemical processes in an aquifer system.</title>
        <authorList>
            <person name="Anantharaman K."/>
            <person name="Brown C.T."/>
            <person name="Hug L.A."/>
            <person name="Sharon I."/>
            <person name="Castelle C.J."/>
            <person name="Probst A.J."/>
            <person name="Thomas B.C."/>
            <person name="Singh A."/>
            <person name="Wilkins M.J."/>
            <person name="Karaoz U."/>
            <person name="Brodie E.L."/>
            <person name="Williams K.H."/>
            <person name="Hubbard S.S."/>
            <person name="Banfield J.F."/>
        </authorList>
    </citation>
    <scope>NUCLEOTIDE SEQUENCE [LARGE SCALE GENOMIC DNA]</scope>
</reference>
<keyword evidence="6 9" id="KW-0413">Isomerase</keyword>
<keyword evidence="4" id="KW-0799">Topoisomerase</keyword>
<dbReference type="InterPro" id="IPR001631">
    <property type="entry name" value="TopoI"/>
</dbReference>
<comment type="caution">
    <text evidence="9">The sequence shown here is derived from an EMBL/GenBank/DDBJ whole genome shotgun (WGS) entry which is preliminary data.</text>
</comment>
<dbReference type="GO" id="GO:0003677">
    <property type="term" value="F:DNA binding"/>
    <property type="evidence" value="ECO:0007669"/>
    <property type="project" value="UniProtKB-KW"/>
</dbReference>
<dbReference type="PROSITE" id="PS52038">
    <property type="entry name" value="TOPO_IB_2"/>
    <property type="match status" value="1"/>
</dbReference>
<evidence type="ECO:0000313" key="10">
    <source>
        <dbReference type="Proteomes" id="UP000177481"/>
    </source>
</evidence>
<evidence type="ECO:0000259" key="7">
    <source>
        <dbReference type="Pfam" id="PF01028"/>
    </source>
</evidence>
<feature type="domain" description="DNA topoisomerase IB N-terminal" evidence="8">
    <location>
        <begin position="38"/>
        <end position="86"/>
    </location>
</feature>
<evidence type="ECO:0000256" key="6">
    <source>
        <dbReference type="ARBA" id="ARBA00023235"/>
    </source>
</evidence>
<dbReference type="InterPro" id="IPR049331">
    <property type="entry name" value="Top1B_N_bact"/>
</dbReference>
<accession>A0A1F5EA54</accession>
<dbReference type="InterPro" id="IPR011010">
    <property type="entry name" value="DNA_brk_join_enz"/>
</dbReference>
<dbReference type="InterPro" id="IPR035447">
    <property type="entry name" value="DNA_topo_I_N_sf"/>
</dbReference>
<dbReference type="PANTHER" id="PTHR10290:SF3">
    <property type="entry name" value="DNA TOPOISOMERASE 1"/>
    <property type="match status" value="1"/>
</dbReference>
<dbReference type="SUPFAM" id="SSF56349">
    <property type="entry name" value="DNA breaking-rejoining enzymes"/>
    <property type="match status" value="1"/>
</dbReference>
<evidence type="ECO:0000256" key="5">
    <source>
        <dbReference type="ARBA" id="ARBA00023125"/>
    </source>
</evidence>
<dbReference type="Gene3D" id="3.30.66.10">
    <property type="entry name" value="DNA topoisomerase I domain"/>
    <property type="match status" value="1"/>
</dbReference>
<dbReference type="Gene3D" id="1.10.132.120">
    <property type="match status" value="1"/>
</dbReference>
<dbReference type="GO" id="GO:0006265">
    <property type="term" value="P:DNA topological change"/>
    <property type="evidence" value="ECO:0007669"/>
    <property type="project" value="InterPro"/>
</dbReference>
<dbReference type="InterPro" id="IPR051062">
    <property type="entry name" value="Topoisomerase_IB"/>
</dbReference>
<evidence type="ECO:0000256" key="3">
    <source>
        <dbReference type="ARBA" id="ARBA00012891"/>
    </source>
</evidence>
<dbReference type="Gene3D" id="3.90.15.10">
    <property type="entry name" value="Topoisomerase I, Chain A, domain 3"/>
    <property type="match status" value="1"/>
</dbReference>
<dbReference type="InterPro" id="IPR013500">
    <property type="entry name" value="TopoI_cat_euk"/>
</dbReference>
<dbReference type="Proteomes" id="UP000177481">
    <property type="component" value="Unassembled WGS sequence"/>
</dbReference>
<comment type="similarity">
    <text evidence="2">Belongs to the type IB topoisomerase family.</text>
</comment>
<dbReference type="Pfam" id="PF01028">
    <property type="entry name" value="Topoisom_I"/>
    <property type="match status" value="1"/>
</dbReference>